<dbReference type="Pfam" id="PF06203">
    <property type="entry name" value="CCT"/>
    <property type="match status" value="1"/>
</dbReference>
<dbReference type="SMART" id="SM00401">
    <property type="entry name" value="ZnF_GATA"/>
    <property type="match status" value="1"/>
</dbReference>
<keyword evidence="10" id="KW-0804">Transcription</keyword>
<reference evidence="17" key="2">
    <citation type="journal article" date="2024" name="Plant">
        <title>Genomic evolution and insights into agronomic trait innovations of Sesamum species.</title>
        <authorList>
            <person name="Miao H."/>
            <person name="Wang L."/>
            <person name="Qu L."/>
            <person name="Liu H."/>
            <person name="Sun Y."/>
            <person name="Le M."/>
            <person name="Wang Q."/>
            <person name="Wei S."/>
            <person name="Zheng Y."/>
            <person name="Lin W."/>
            <person name="Duan Y."/>
            <person name="Cao H."/>
            <person name="Xiong S."/>
            <person name="Wang X."/>
            <person name="Wei L."/>
            <person name="Li C."/>
            <person name="Ma Q."/>
            <person name="Ju M."/>
            <person name="Zhao R."/>
            <person name="Li G."/>
            <person name="Mu C."/>
            <person name="Tian Q."/>
            <person name="Mei H."/>
            <person name="Zhang T."/>
            <person name="Gao T."/>
            <person name="Zhang H."/>
        </authorList>
    </citation>
    <scope>NUCLEOTIDE SEQUENCE</scope>
    <source>
        <strain evidence="17">G02</strain>
    </source>
</reference>
<comment type="subcellular location">
    <subcellularLocation>
        <location evidence="2 13">Nucleus</location>
    </subcellularLocation>
</comment>
<comment type="similarity">
    <text evidence="3">Belongs to the type IV zinc-finger family. Class C subfamily.</text>
</comment>
<keyword evidence="5 12" id="KW-0863">Zinc-finger</keyword>
<keyword evidence="9" id="KW-0010">Activator</keyword>
<evidence type="ECO:0000256" key="11">
    <source>
        <dbReference type="ARBA" id="ARBA00023242"/>
    </source>
</evidence>
<dbReference type="PROSITE" id="PS50114">
    <property type="entry name" value="GATA_ZN_FINGER_2"/>
    <property type="match status" value="1"/>
</dbReference>
<dbReference type="PROSITE" id="PS51017">
    <property type="entry name" value="CCT"/>
    <property type="match status" value="1"/>
</dbReference>
<comment type="function">
    <text evidence="1">Transcriptional activator that specifically binds 5'-GATA-3' or 5'-GAT-3' motifs within gene promoters.</text>
</comment>
<evidence type="ECO:0000256" key="2">
    <source>
        <dbReference type="ARBA" id="ARBA00004123"/>
    </source>
</evidence>
<dbReference type="InterPro" id="IPR010399">
    <property type="entry name" value="Tify_dom"/>
</dbReference>
<gene>
    <name evidence="17" type="ORF">Sradi_4668000</name>
</gene>
<dbReference type="SUPFAM" id="SSF57716">
    <property type="entry name" value="Glucocorticoid receptor-like (DNA-binding domain)"/>
    <property type="match status" value="1"/>
</dbReference>
<evidence type="ECO:0000256" key="8">
    <source>
        <dbReference type="ARBA" id="ARBA00023125"/>
    </source>
</evidence>
<keyword evidence="6" id="KW-0862">Zinc</keyword>
<feature type="domain" description="GATA-type" evidence="14">
    <location>
        <begin position="151"/>
        <end position="194"/>
    </location>
</feature>
<dbReference type="InterPro" id="IPR045280">
    <property type="entry name" value="TIFY-like"/>
</dbReference>
<keyword evidence="7" id="KW-0805">Transcription regulation</keyword>
<dbReference type="InterPro" id="IPR013088">
    <property type="entry name" value="Znf_NHR/GATA"/>
</dbReference>
<evidence type="ECO:0000259" key="15">
    <source>
        <dbReference type="PROSITE" id="PS51017"/>
    </source>
</evidence>
<dbReference type="PANTHER" id="PTHR46125:SF20">
    <property type="entry name" value="GATA TRANSCRIPTION FACTOR 25"/>
    <property type="match status" value="1"/>
</dbReference>
<evidence type="ECO:0000256" key="5">
    <source>
        <dbReference type="ARBA" id="ARBA00022771"/>
    </source>
</evidence>
<feature type="domain" description="CCT" evidence="15">
    <location>
        <begin position="88"/>
        <end position="130"/>
    </location>
</feature>
<dbReference type="GO" id="GO:0008270">
    <property type="term" value="F:zinc ion binding"/>
    <property type="evidence" value="ECO:0007669"/>
    <property type="project" value="UniProtKB-KW"/>
</dbReference>
<dbReference type="InterPro" id="IPR010402">
    <property type="entry name" value="CCT_domain"/>
</dbReference>
<dbReference type="PANTHER" id="PTHR46125">
    <property type="entry name" value="GATA TRANSCRIPTION FACTOR 28"/>
    <property type="match status" value="1"/>
</dbReference>
<evidence type="ECO:0000259" key="16">
    <source>
        <dbReference type="PROSITE" id="PS51320"/>
    </source>
</evidence>
<comment type="caution">
    <text evidence="17">The sequence shown here is derived from an EMBL/GenBank/DDBJ whole genome shotgun (WGS) entry which is preliminary data.</text>
</comment>
<dbReference type="CDD" id="cd00202">
    <property type="entry name" value="ZnF_GATA"/>
    <property type="match status" value="1"/>
</dbReference>
<feature type="domain" description="Tify" evidence="16">
    <location>
        <begin position="32"/>
        <end position="67"/>
    </location>
</feature>
<dbReference type="InterPro" id="IPR000679">
    <property type="entry name" value="Znf_GATA"/>
</dbReference>
<evidence type="ECO:0000256" key="1">
    <source>
        <dbReference type="ARBA" id="ARBA00002206"/>
    </source>
</evidence>
<evidence type="ECO:0000256" key="10">
    <source>
        <dbReference type="ARBA" id="ARBA00023163"/>
    </source>
</evidence>
<evidence type="ECO:0000259" key="14">
    <source>
        <dbReference type="PROSITE" id="PS50114"/>
    </source>
</evidence>
<evidence type="ECO:0000256" key="6">
    <source>
        <dbReference type="ARBA" id="ARBA00022833"/>
    </source>
</evidence>
<evidence type="ECO:0000313" key="17">
    <source>
        <dbReference type="EMBL" id="KAL0334561.1"/>
    </source>
</evidence>
<sequence length="221" mass="25304">MHTFDQSLNVIAAADESVGNSIACNDQFQHNAADAPHRVTLSFWDHVFIFDGVPYEKLQTALLLLGGFAFDRTNADVTRQIKCKDTKREEHLNKYRLKRKERCFEKRIRYNVRREVALKMKRKNGQFTCQDTGQTSTEINTIDKSPLQVVCTNCGISSNDTPMMRRGPAGIRSLCNACGLFWANNGIMRDTSKRSFRYKHILHNFINANDHCIKSDNEIAI</sequence>
<dbReference type="Gene3D" id="3.30.50.10">
    <property type="entry name" value="Erythroid Transcription Factor GATA-1, subunit A"/>
    <property type="match status" value="1"/>
</dbReference>
<evidence type="ECO:0000256" key="7">
    <source>
        <dbReference type="ARBA" id="ARBA00023015"/>
    </source>
</evidence>
<evidence type="ECO:0000256" key="3">
    <source>
        <dbReference type="ARBA" id="ARBA00007722"/>
    </source>
</evidence>
<reference evidence="17" key="1">
    <citation type="submission" date="2020-06" db="EMBL/GenBank/DDBJ databases">
        <authorList>
            <person name="Li T."/>
            <person name="Hu X."/>
            <person name="Zhang T."/>
            <person name="Song X."/>
            <person name="Zhang H."/>
            <person name="Dai N."/>
            <person name="Sheng W."/>
            <person name="Hou X."/>
            <person name="Wei L."/>
        </authorList>
    </citation>
    <scope>NUCLEOTIDE SEQUENCE</scope>
    <source>
        <strain evidence="17">G02</strain>
        <tissue evidence="17">Leaf</tissue>
    </source>
</reference>
<evidence type="ECO:0000256" key="12">
    <source>
        <dbReference type="PROSITE-ProRule" id="PRU00094"/>
    </source>
</evidence>
<dbReference type="PROSITE" id="PS00344">
    <property type="entry name" value="GATA_ZN_FINGER_1"/>
    <property type="match status" value="1"/>
</dbReference>
<evidence type="ECO:0000256" key="9">
    <source>
        <dbReference type="ARBA" id="ARBA00023159"/>
    </source>
</evidence>
<evidence type="ECO:0000256" key="4">
    <source>
        <dbReference type="ARBA" id="ARBA00022723"/>
    </source>
</evidence>
<evidence type="ECO:0000256" key="13">
    <source>
        <dbReference type="PROSITE-ProRule" id="PRU00357"/>
    </source>
</evidence>
<dbReference type="Pfam" id="PF00320">
    <property type="entry name" value="GATA"/>
    <property type="match status" value="1"/>
</dbReference>
<keyword evidence="8" id="KW-0238">DNA-binding</keyword>
<dbReference type="GO" id="GO:0005634">
    <property type="term" value="C:nucleus"/>
    <property type="evidence" value="ECO:0007669"/>
    <property type="project" value="UniProtKB-SubCell"/>
</dbReference>
<dbReference type="EMBL" id="JACGWJ010000021">
    <property type="protein sequence ID" value="KAL0334561.1"/>
    <property type="molecule type" value="Genomic_DNA"/>
</dbReference>
<dbReference type="GO" id="GO:0043565">
    <property type="term" value="F:sequence-specific DNA binding"/>
    <property type="evidence" value="ECO:0007669"/>
    <property type="project" value="InterPro"/>
</dbReference>
<accession>A0AAW2MTW8</accession>
<dbReference type="GO" id="GO:0006355">
    <property type="term" value="P:regulation of DNA-templated transcription"/>
    <property type="evidence" value="ECO:0007669"/>
    <property type="project" value="InterPro"/>
</dbReference>
<dbReference type="AlphaFoldDB" id="A0AAW2MTW8"/>
<keyword evidence="4" id="KW-0479">Metal-binding</keyword>
<name>A0AAW2MTW8_SESRA</name>
<protein>
    <submittedName>
        <fullName evidence="17">GATA transcription factor 25</fullName>
    </submittedName>
</protein>
<proteinExistence type="inferred from homology"/>
<dbReference type="PROSITE" id="PS51320">
    <property type="entry name" value="TIFY"/>
    <property type="match status" value="1"/>
</dbReference>
<organism evidence="17">
    <name type="scientific">Sesamum radiatum</name>
    <name type="common">Black benniseed</name>
    <dbReference type="NCBI Taxonomy" id="300843"/>
    <lineage>
        <taxon>Eukaryota</taxon>
        <taxon>Viridiplantae</taxon>
        <taxon>Streptophyta</taxon>
        <taxon>Embryophyta</taxon>
        <taxon>Tracheophyta</taxon>
        <taxon>Spermatophyta</taxon>
        <taxon>Magnoliopsida</taxon>
        <taxon>eudicotyledons</taxon>
        <taxon>Gunneridae</taxon>
        <taxon>Pentapetalae</taxon>
        <taxon>asterids</taxon>
        <taxon>lamiids</taxon>
        <taxon>Lamiales</taxon>
        <taxon>Pedaliaceae</taxon>
        <taxon>Sesamum</taxon>
    </lineage>
</organism>
<keyword evidence="11 13" id="KW-0539">Nucleus</keyword>